<evidence type="ECO:0000313" key="11">
    <source>
        <dbReference type="Proteomes" id="UP000182486"/>
    </source>
</evidence>
<evidence type="ECO:0000256" key="7">
    <source>
        <dbReference type="SAM" id="Phobius"/>
    </source>
</evidence>
<dbReference type="InterPro" id="IPR027417">
    <property type="entry name" value="P-loop_NTPase"/>
</dbReference>
<feature type="transmembrane region" description="Helical" evidence="7">
    <location>
        <begin position="278"/>
        <end position="301"/>
    </location>
</feature>
<dbReference type="InterPro" id="IPR039421">
    <property type="entry name" value="Type_1_exporter"/>
</dbReference>
<dbReference type="PANTHER" id="PTHR43394">
    <property type="entry name" value="ATP-DEPENDENT PERMEASE MDL1, MITOCHONDRIAL"/>
    <property type="match status" value="1"/>
</dbReference>
<dbReference type="GO" id="GO:0015421">
    <property type="term" value="F:ABC-type oligopeptide transporter activity"/>
    <property type="evidence" value="ECO:0007669"/>
    <property type="project" value="TreeGrafter"/>
</dbReference>
<comment type="subcellular location">
    <subcellularLocation>
        <location evidence="1">Cell membrane</location>
        <topology evidence="1">Multi-pass membrane protein</topology>
    </subcellularLocation>
</comment>
<dbReference type="Gene3D" id="1.20.1560.10">
    <property type="entry name" value="ABC transporter type 1, transmembrane domain"/>
    <property type="match status" value="1"/>
</dbReference>
<sequence>MNAGPATLRLLARTARRTPGWGALLVASSAANSVAILALPAALAAATDAVLGRGGTATAATRLGLVIATSALCTVLATVAEAGCLSGGTRWLRHEVLRVVVARGTAARRKVDPGDVTSRLVSAGSDAGHALDSTVDVIVGAATSIGGIVALWLIDWRCAVAFLVAAPVSWAVLGRFVADTSATVTRYRTAQAAIVSLLQDALAGIRTVQAAGTVRREIDRVLAPLDGVSAAGHATWAAQRRMAWQGSILSATVNLAVLGAAGWGVSAGRLSAGQFVAAAGYVALALGLIAQVEAFTGLGYARAGARRLAELLAEPVPAAGDCALREGPGAVSFRGVTVRRKERAVLDRLDLDVPAGCAVAVVGRSGAGKTTLAGLVGGLVRADEGVVLLDGVPVTAFAAGAVAYAFERPVLLGRTVHDAISYGSPGLDRSAVRAAAAAAQADAFIRLLPDGYDTPLPEAPMSGGEVQRIGLARALARDARVLVLDDATSGLDTVTEARIGAVLTDRLAGRTRIVVTHRPATAARADLVAWLDAGRLRAVGRHRDLWARPDYRAVFAAGDADGTPP</sequence>
<dbReference type="Proteomes" id="UP000182486">
    <property type="component" value="Unassembled WGS sequence"/>
</dbReference>
<proteinExistence type="predicted"/>
<dbReference type="Gene3D" id="3.40.50.300">
    <property type="entry name" value="P-loop containing nucleotide triphosphate hydrolases"/>
    <property type="match status" value="1"/>
</dbReference>
<dbReference type="Pfam" id="PF00005">
    <property type="entry name" value="ABC_tran"/>
    <property type="match status" value="1"/>
</dbReference>
<feature type="transmembrane region" description="Helical" evidence="7">
    <location>
        <begin position="160"/>
        <end position="178"/>
    </location>
</feature>
<dbReference type="InterPro" id="IPR003439">
    <property type="entry name" value="ABC_transporter-like_ATP-bd"/>
</dbReference>
<feature type="transmembrane region" description="Helical" evidence="7">
    <location>
        <begin position="248"/>
        <end position="266"/>
    </location>
</feature>
<feature type="transmembrane region" description="Helical" evidence="7">
    <location>
        <begin position="135"/>
        <end position="154"/>
    </location>
</feature>
<evidence type="ECO:0000256" key="5">
    <source>
        <dbReference type="ARBA" id="ARBA00022989"/>
    </source>
</evidence>
<dbReference type="Pfam" id="PF00664">
    <property type="entry name" value="ABC_membrane"/>
    <property type="match status" value="1"/>
</dbReference>
<dbReference type="SUPFAM" id="SSF90123">
    <property type="entry name" value="ABC transporter transmembrane region"/>
    <property type="match status" value="1"/>
</dbReference>
<dbReference type="RefSeq" id="WP_071802887.1">
    <property type="nucleotide sequence ID" value="NZ_MEIA01000007.1"/>
</dbReference>
<gene>
    <name evidence="10" type="ORF">BG844_01525</name>
</gene>
<evidence type="ECO:0000256" key="1">
    <source>
        <dbReference type="ARBA" id="ARBA00004651"/>
    </source>
</evidence>
<keyword evidence="4" id="KW-0067">ATP-binding</keyword>
<evidence type="ECO:0000256" key="6">
    <source>
        <dbReference type="ARBA" id="ARBA00023136"/>
    </source>
</evidence>
<dbReference type="InterPro" id="IPR011527">
    <property type="entry name" value="ABC1_TM_dom"/>
</dbReference>
<reference evidence="10 11" key="1">
    <citation type="submission" date="2016-09" db="EMBL/GenBank/DDBJ databases">
        <title>Couchioplanes caeruleus draft genome sequence.</title>
        <authorList>
            <person name="Sheehan J."/>
            <person name="Caffrey P."/>
        </authorList>
    </citation>
    <scope>NUCLEOTIDE SEQUENCE [LARGE SCALE GENOMIC DNA]</scope>
    <source>
        <strain evidence="10 11">DSM 43634</strain>
    </source>
</reference>
<evidence type="ECO:0000259" key="8">
    <source>
        <dbReference type="PROSITE" id="PS50893"/>
    </source>
</evidence>
<dbReference type="GO" id="GO:0005524">
    <property type="term" value="F:ATP binding"/>
    <property type="evidence" value="ECO:0007669"/>
    <property type="project" value="UniProtKB-KW"/>
</dbReference>
<dbReference type="AlphaFoldDB" id="A0A1K0GX11"/>
<organism evidence="10 11">
    <name type="scientific">Couchioplanes caeruleus subsp. caeruleus</name>
    <dbReference type="NCBI Taxonomy" id="56427"/>
    <lineage>
        <taxon>Bacteria</taxon>
        <taxon>Bacillati</taxon>
        <taxon>Actinomycetota</taxon>
        <taxon>Actinomycetes</taxon>
        <taxon>Micromonosporales</taxon>
        <taxon>Micromonosporaceae</taxon>
        <taxon>Couchioplanes</taxon>
    </lineage>
</organism>
<evidence type="ECO:0000256" key="4">
    <source>
        <dbReference type="ARBA" id="ARBA00022840"/>
    </source>
</evidence>
<keyword evidence="5 7" id="KW-1133">Transmembrane helix</keyword>
<feature type="domain" description="ABC transmembrane type-1" evidence="9">
    <location>
        <begin position="23"/>
        <end position="292"/>
    </location>
</feature>
<accession>A0A1K0GX11</accession>
<dbReference type="InterPro" id="IPR003593">
    <property type="entry name" value="AAA+_ATPase"/>
</dbReference>
<feature type="domain" description="ABC transporter" evidence="8">
    <location>
        <begin position="331"/>
        <end position="558"/>
    </location>
</feature>
<keyword evidence="11" id="KW-1185">Reference proteome</keyword>
<dbReference type="SUPFAM" id="SSF52540">
    <property type="entry name" value="P-loop containing nucleoside triphosphate hydrolases"/>
    <property type="match status" value="1"/>
</dbReference>
<dbReference type="GO" id="GO:0005886">
    <property type="term" value="C:plasma membrane"/>
    <property type="evidence" value="ECO:0007669"/>
    <property type="project" value="UniProtKB-SubCell"/>
</dbReference>
<dbReference type="PROSITE" id="PS50929">
    <property type="entry name" value="ABC_TM1F"/>
    <property type="match status" value="1"/>
</dbReference>
<comment type="caution">
    <text evidence="10">The sequence shown here is derived from an EMBL/GenBank/DDBJ whole genome shotgun (WGS) entry which is preliminary data.</text>
</comment>
<dbReference type="PANTHER" id="PTHR43394:SF1">
    <property type="entry name" value="ATP-BINDING CASSETTE SUB-FAMILY B MEMBER 10, MITOCHONDRIAL"/>
    <property type="match status" value="1"/>
</dbReference>
<evidence type="ECO:0000256" key="2">
    <source>
        <dbReference type="ARBA" id="ARBA00022692"/>
    </source>
</evidence>
<dbReference type="PROSITE" id="PS50893">
    <property type="entry name" value="ABC_TRANSPORTER_2"/>
    <property type="match status" value="1"/>
</dbReference>
<evidence type="ECO:0000259" key="9">
    <source>
        <dbReference type="PROSITE" id="PS50929"/>
    </source>
</evidence>
<dbReference type="EMBL" id="MEIA01000007">
    <property type="protein sequence ID" value="OJF15940.1"/>
    <property type="molecule type" value="Genomic_DNA"/>
</dbReference>
<name>A0A1K0GX11_9ACTN</name>
<keyword evidence="2 7" id="KW-0812">Transmembrane</keyword>
<evidence type="ECO:0000256" key="3">
    <source>
        <dbReference type="ARBA" id="ARBA00022741"/>
    </source>
</evidence>
<feature type="transmembrane region" description="Helical" evidence="7">
    <location>
        <begin position="63"/>
        <end position="85"/>
    </location>
</feature>
<dbReference type="InterPro" id="IPR036640">
    <property type="entry name" value="ABC1_TM_sf"/>
</dbReference>
<evidence type="ECO:0000313" key="10">
    <source>
        <dbReference type="EMBL" id="OJF15940.1"/>
    </source>
</evidence>
<keyword evidence="6 7" id="KW-0472">Membrane</keyword>
<keyword evidence="3" id="KW-0547">Nucleotide-binding</keyword>
<feature type="transmembrane region" description="Helical" evidence="7">
    <location>
        <begin position="21"/>
        <end position="43"/>
    </location>
</feature>
<protein>
    <submittedName>
        <fullName evidence="10">ABC transporter</fullName>
    </submittedName>
</protein>
<dbReference type="SMART" id="SM00382">
    <property type="entry name" value="AAA"/>
    <property type="match status" value="1"/>
</dbReference>
<dbReference type="GO" id="GO:0016887">
    <property type="term" value="F:ATP hydrolysis activity"/>
    <property type="evidence" value="ECO:0007669"/>
    <property type="project" value="InterPro"/>
</dbReference>